<reference evidence="2 3" key="1">
    <citation type="submission" date="2021-07" db="EMBL/GenBank/DDBJ databases">
        <authorList>
            <person name="Palmer J.M."/>
        </authorList>
    </citation>
    <scope>NUCLEOTIDE SEQUENCE [LARGE SCALE GENOMIC DNA]</scope>
    <source>
        <strain evidence="2 3">AT_MEX2019</strain>
        <tissue evidence="2">Muscle</tissue>
    </source>
</reference>
<proteinExistence type="predicted"/>
<evidence type="ECO:0000313" key="2">
    <source>
        <dbReference type="EMBL" id="MED6246600.1"/>
    </source>
</evidence>
<dbReference type="Proteomes" id="UP001345963">
    <property type="component" value="Unassembled WGS sequence"/>
</dbReference>
<sequence>MATVFTRLQKNGELIKKKLKCLVPLSLCIKRFKETHNSLSARVFTPLKLHNLPHYNHKLQLILQRQYVMDQLKVVHNWEDDEWFLEISGKCDIHFNSSPLSQNFWNHILLQLTAAGVSLCSFAHFYPMDLQKSSSFF</sequence>
<evidence type="ECO:0000256" key="1">
    <source>
        <dbReference type="SAM" id="Phobius"/>
    </source>
</evidence>
<accession>A0ABU7BAB0</accession>
<gene>
    <name evidence="2" type="ORF">ATANTOWER_020544</name>
</gene>
<name>A0ABU7BAB0_9TELE</name>
<keyword evidence="3" id="KW-1185">Reference proteome</keyword>
<dbReference type="EMBL" id="JAHUTI010043700">
    <property type="protein sequence ID" value="MED6246600.1"/>
    <property type="molecule type" value="Genomic_DNA"/>
</dbReference>
<evidence type="ECO:0000313" key="3">
    <source>
        <dbReference type="Proteomes" id="UP001345963"/>
    </source>
</evidence>
<feature type="transmembrane region" description="Helical" evidence="1">
    <location>
        <begin position="104"/>
        <end position="126"/>
    </location>
</feature>
<keyword evidence="1" id="KW-0472">Membrane</keyword>
<organism evidence="2 3">
    <name type="scientific">Ataeniobius toweri</name>
    <dbReference type="NCBI Taxonomy" id="208326"/>
    <lineage>
        <taxon>Eukaryota</taxon>
        <taxon>Metazoa</taxon>
        <taxon>Chordata</taxon>
        <taxon>Craniata</taxon>
        <taxon>Vertebrata</taxon>
        <taxon>Euteleostomi</taxon>
        <taxon>Actinopterygii</taxon>
        <taxon>Neopterygii</taxon>
        <taxon>Teleostei</taxon>
        <taxon>Neoteleostei</taxon>
        <taxon>Acanthomorphata</taxon>
        <taxon>Ovalentaria</taxon>
        <taxon>Atherinomorphae</taxon>
        <taxon>Cyprinodontiformes</taxon>
        <taxon>Goodeidae</taxon>
        <taxon>Ataeniobius</taxon>
    </lineage>
</organism>
<keyword evidence="1" id="KW-1133">Transmembrane helix</keyword>
<protein>
    <submittedName>
        <fullName evidence="2">Uncharacterized protein</fullName>
    </submittedName>
</protein>
<comment type="caution">
    <text evidence="2">The sequence shown here is derived from an EMBL/GenBank/DDBJ whole genome shotgun (WGS) entry which is preliminary data.</text>
</comment>
<keyword evidence="1" id="KW-0812">Transmembrane</keyword>